<dbReference type="Proteomes" id="UP000504606">
    <property type="component" value="Unplaced"/>
</dbReference>
<dbReference type="InterPro" id="IPR027267">
    <property type="entry name" value="AH/BAR_dom_sf"/>
</dbReference>
<organism evidence="2 3">
    <name type="scientific">Frankliniella occidentalis</name>
    <name type="common">Western flower thrips</name>
    <name type="synonym">Euthrips occidentalis</name>
    <dbReference type="NCBI Taxonomy" id="133901"/>
    <lineage>
        <taxon>Eukaryota</taxon>
        <taxon>Metazoa</taxon>
        <taxon>Ecdysozoa</taxon>
        <taxon>Arthropoda</taxon>
        <taxon>Hexapoda</taxon>
        <taxon>Insecta</taxon>
        <taxon>Pterygota</taxon>
        <taxon>Neoptera</taxon>
        <taxon>Paraneoptera</taxon>
        <taxon>Thysanoptera</taxon>
        <taxon>Terebrantia</taxon>
        <taxon>Thripoidea</taxon>
        <taxon>Thripidae</taxon>
        <taxon>Frankliniella</taxon>
    </lineage>
</organism>
<evidence type="ECO:0000313" key="2">
    <source>
        <dbReference type="Proteomes" id="UP000504606"/>
    </source>
</evidence>
<dbReference type="PANTHER" id="PTHR14206:SF7">
    <property type="entry name" value="INSULIN RECEPTOR SUBSTRATE 53 KDA, ISOFORM A"/>
    <property type="match status" value="1"/>
</dbReference>
<dbReference type="InterPro" id="IPR013606">
    <property type="entry name" value="I-BAR_dom"/>
</dbReference>
<dbReference type="Pfam" id="PF08397">
    <property type="entry name" value="IMD"/>
    <property type="match status" value="1"/>
</dbReference>
<dbReference type="GO" id="GO:0030838">
    <property type="term" value="P:positive regulation of actin filament polymerization"/>
    <property type="evidence" value="ECO:0007669"/>
    <property type="project" value="TreeGrafter"/>
</dbReference>
<evidence type="ECO:0000313" key="3">
    <source>
        <dbReference type="RefSeq" id="XP_052129801.1"/>
    </source>
</evidence>
<dbReference type="KEGG" id="foc:127750989"/>
<reference evidence="3" key="1">
    <citation type="submission" date="2025-08" db="UniProtKB">
        <authorList>
            <consortium name="RefSeq"/>
        </authorList>
    </citation>
    <scope>IDENTIFICATION</scope>
    <source>
        <tissue evidence="3">Whole organism</tissue>
    </source>
</reference>
<dbReference type="SUPFAM" id="SSF103657">
    <property type="entry name" value="BAR/IMD domain-like"/>
    <property type="match status" value="1"/>
</dbReference>
<dbReference type="GO" id="GO:0051017">
    <property type="term" value="P:actin filament bundle assembly"/>
    <property type="evidence" value="ECO:0007669"/>
    <property type="project" value="TreeGrafter"/>
</dbReference>
<dbReference type="GO" id="GO:0005829">
    <property type="term" value="C:cytosol"/>
    <property type="evidence" value="ECO:0007669"/>
    <property type="project" value="TreeGrafter"/>
</dbReference>
<dbReference type="GO" id="GO:0051764">
    <property type="term" value="P:actin crosslink formation"/>
    <property type="evidence" value="ECO:0007669"/>
    <property type="project" value="TreeGrafter"/>
</dbReference>
<dbReference type="GO" id="GO:0005654">
    <property type="term" value="C:nucleoplasm"/>
    <property type="evidence" value="ECO:0007669"/>
    <property type="project" value="TreeGrafter"/>
</dbReference>
<gene>
    <name evidence="3" type="primary">LOC127750989</name>
</gene>
<dbReference type="OrthoDB" id="8194683at2759"/>
<sequence length="75" mass="8304">MMMETEEISKMVDTVYKNILDKFNPAARQLISAGKVYLKALHGAAAASRMYVEALSKLARHSQQQGSWGGCSDIR</sequence>
<feature type="domain" description="IMD" evidence="1">
    <location>
        <begin position="1"/>
        <end position="75"/>
    </location>
</feature>
<dbReference type="GO" id="GO:0007009">
    <property type="term" value="P:plasma membrane organization"/>
    <property type="evidence" value="ECO:0007669"/>
    <property type="project" value="InterPro"/>
</dbReference>
<dbReference type="InterPro" id="IPR027681">
    <property type="entry name" value="IRSp53/IRTKS/Pinkbar"/>
</dbReference>
<dbReference type="AlphaFoldDB" id="A0A9C6X635"/>
<dbReference type="PANTHER" id="PTHR14206">
    <property type="entry name" value="BRAIN-SPECIFIC ANGIOGENESIS INHIBITOR 1-ASSOCIATED PROTEIN 2"/>
    <property type="match status" value="1"/>
</dbReference>
<proteinExistence type="predicted"/>
<accession>A0A9C6X635</accession>
<keyword evidence="2" id="KW-1185">Reference proteome</keyword>
<protein>
    <submittedName>
        <fullName evidence="3">Brain-specific angiogenesis inhibitor 1-associated protein 2-like</fullName>
    </submittedName>
</protein>
<evidence type="ECO:0000259" key="1">
    <source>
        <dbReference type="PROSITE" id="PS51338"/>
    </source>
</evidence>
<dbReference type="PROSITE" id="PS51338">
    <property type="entry name" value="IMD"/>
    <property type="match status" value="1"/>
</dbReference>
<dbReference type="GeneID" id="127750989"/>
<dbReference type="Gene3D" id="1.20.1270.60">
    <property type="entry name" value="Arfaptin homology (AH) domain/BAR domain"/>
    <property type="match status" value="1"/>
</dbReference>
<dbReference type="RefSeq" id="XP_052129801.1">
    <property type="nucleotide sequence ID" value="XM_052273841.1"/>
</dbReference>
<name>A0A9C6X635_FRAOC</name>